<gene>
    <name evidence="2" type="ORF">IAB44_00345</name>
</gene>
<proteinExistence type="predicted"/>
<dbReference type="Pfam" id="PF01381">
    <property type="entry name" value="HTH_3"/>
    <property type="match status" value="1"/>
</dbReference>
<evidence type="ECO:0000313" key="2">
    <source>
        <dbReference type="EMBL" id="HIS29992.1"/>
    </source>
</evidence>
<accession>A0A9D1EQ47</accession>
<dbReference type="Gene3D" id="1.10.260.40">
    <property type="entry name" value="lambda repressor-like DNA-binding domains"/>
    <property type="match status" value="1"/>
</dbReference>
<reference evidence="2" key="1">
    <citation type="submission" date="2020-10" db="EMBL/GenBank/DDBJ databases">
        <authorList>
            <person name="Gilroy R."/>
        </authorList>
    </citation>
    <scope>NUCLEOTIDE SEQUENCE</scope>
    <source>
        <strain evidence="2">CHK190-19873</strain>
    </source>
</reference>
<dbReference type="GO" id="GO:0003677">
    <property type="term" value="F:DNA binding"/>
    <property type="evidence" value="ECO:0007669"/>
    <property type="project" value="InterPro"/>
</dbReference>
<evidence type="ECO:0000313" key="3">
    <source>
        <dbReference type="Proteomes" id="UP000823935"/>
    </source>
</evidence>
<dbReference type="SUPFAM" id="SSF47413">
    <property type="entry name" value="lambda repressor-like DNA-binding domains"/>
    <property type="match status" value="1"/>
</dbReference>
<dbReference type="InterPro" id="IPR010982">
    <property type="entry name" value="Lambda_DNA-bd_dom_sf"/>
</dbReference>
<name>A0A9D1EQ47_9FIRM</name>
<organism evidence="2 3">
    <name type="scientific">Candidatus Limivivens intestinipullorum</name>
    <dbReference type="NCBI Taxonomy" id="2840858"/>
    <lineage>
        <taxon>Bacteria</taxon>
        <taxon>Bacillati</taxon>
        <taxon>Bacillota</taxon>
        <taxon>Clostridia</taxon>
        <taxon>Lachnospirales</taxon>
        <taxon>Lachnospiraceae</taxon>
        <taxon>Lachnospiraceae incertae sedis</taxon>
        <taxon>Candidatus Limivivens</taxon>
    </lineage>
</organism>
<dbReference type="SMART" id="SM00530">
    <property type="entry name" value="HTH_XRE"/>
    <property type="match status" value="1"/>
</dbReference>
<evidence type="ECO:0000259" key="1">
    <source>
        <dbReference type="PROSITE" id="PS50943"/>
    </source>
</evidence>
<dbReference type="CDD" id="cd00093">
    <property type="entry name" value="HTH_XRE"/>
    <property type="match status" value="1"/>
</dbReference>
<dbReference type="EMBL" id="DVIQ01000003">
    <property type="protein sequence ID" value="HIS29992.1"/>
    <property type="molecule type" value="Genomic_DNA"/>
</dbReference>
<dbReference type="Proteomes" id="UP000823935">
    <property type="component" value="Unassembled WGS sequence"/>
</dbReference>
<protein>
    <submittedName>
        <fullName evidence="2">Helix-turn-helix transcriptional regulator</fullName>
    </submittedName>
</protein>
<dbReference type="AlphaFoldDB" id="A0A9D1EQ47"/>
<feature type="domain" description="HTH cro/C1-type" evidence="1">
    <location>
        <begin position="16"/>
        <end position="71"/>
    </location>
</feature>
<sequence>MSDMPVINMAETGKNIERLRKEAGLSVKNLQDLFGFRTPQAIYKWQRGCALPSIDNLVVLSAVLNVKIDDILVLEDGE</sequence>
<comment type="caution">
    <text evidence="2">The sequence shown here is derived from an EMBL/GenBank/DDBJ whole genome shotgun (WGS) entry which is preliminary data.</text>
</comment>
<reference evidence="2" key="2">
    <citation type="journal article" date="2021" name="PeerJ">
        <title>Extensive microbial diversity within the chicken gut microbiome revealed by metagenomics and culture.</title>
        <authorList>
            <person name="Gilroy R."/>
            <person name="Ravi A."/>
            <person name="Getino M."/>
            <person name="Pursley I."/>
            <person name="Horton D.L."/>
            <person name="Alikhan N.F."/>
            <person name="Baker D."/>
            <person name="Gharbi K."/>
            <person name="Hall N."/>
            <person name="Watson M."/>
            <person name="Adriaenssens E.M."/>
            <person name="Foster-Nyarko E."/>
            <person name="Jarju S."/>
            <person name="Secka A."/>
            <person name="Antonio M."/>
            <person name="Oren A."/>
            <person name="Chaudhuri R.R."/>
            <person name="La Ragione R."/>
            <person name="Hildebrand F."/>
            <person name="Pallen M.J."/>
        </authorList>
    </citation>
    <scope>NUCLEOTIDE SEQUENCE</scope>
    <source>
        <strain evidence="2">CHK190-19873</strain>
    </source>
</reference>
<dbReference type="PROSITE" id="PS50943">
    <property type="entry name" value="HTH_CROC1"/>
    <property type="match status" value="1"/>
</dbReference>
<dbReference type="InterPro" id="IPR001387">
    <property type="entry name" value="Cro/C1-type_HTH"/>
</dbReference>